<sequence length="168" mass="18874">MSARIFISLGSNIEPEHYIKAALSELSYHFNNLLCSSVFESEAVGFEGCNFLNMVVAADTELSISEVVALFKKIEQENGRIPGAKKFSARSLDLDLLLYDSLVCQEPVELPRAEILTNAFVLWPLAEIAPRLIHPVTGQSYQSLWNEYDKTRQKLWTIPFTCPQMASS</sequence>
<reference evidence="9 10" key="1">
    <citation type="submission" date="2021-07" db="EMBL/GenBank/DDBJ databases">
        <title>Shewanella sp. nov, isolated from SCS.</title>
        <authorList>
            <person name="Cao W.R."/>
        </authorList>
    </citation>
    <scope>NUCLEOTIDE SEQUENCE [LARGE SCALE GENOMIC DNA]</scope>
    <source>
        <strain evidence="9 10">NR704-98</strain>
    </source>
</reference>
<evidence type="ECO:0000256" key="1">
    <source>
        <dbReference type="ARBA" id="ARBA00005051"/>
    </source>
</evidence>
<keyword evidence="4" id="KW-0547">Nucleotide-binding</keyword>
<evidence type="ECO:0000256" key="3">
    <source>
        <dbReference type="ARBA" id="ARBA00022679"/>
    </source>
</evidence>
<keyword evidence="7" id="KW-0289">Folate biosynthesis</keyword>
<keyword evidence="6" id="KW-0067">ATP-binding</keyword>
<dbReference type="EC" id="2.7.6.3" evidence="2"/>
<dbReference type="Proteomes" id="UP001195963">
    <property type="component" value="Unassembled WGS sequence"/>
</dbReference>
<evidence type="ECO:0000313" key="9">
    <source>
        <dbReference type="EMBL" id="MBW8183573.1"/>
    </source>
</evidence>
<dbReference type="SUPFAM" id="SSF55083">
    <property type="entry name" value="6-hydroxymethyl-7,8-dihydropterin pyrophosphokinase, HPPK"/>
    <property type="match status" value="1"/>
</dbReference>
<evidence type="ECO:0000256" key="5">
    <source>
        <dbReference type="ARBA" id="ARBA00022777"/>
    </source>
</evidence>
<keyword evidence="3 9" id="KW-0808">Transferase</keyword>
<dbReference type="EMBL" id="JAHZST010000004">
    <property type="protein sequence ID" value="MBW8183573.1"/>
    <property type="molecule type" value="Genomic_DNA"/>
</dbReference>
<dbReference type="Pfam" id="PF01288">
    <property type="entry name" value="HPPK"/>
    <property type="match status" value="1"/>
</dbReference>
<accession>A0ABS7E1Q6</accession>
<keyword evidence="10" id="KW-1185">Reference proteome</keyword>
<keyword evidence="5" id="KW-0418">Kinase</keyword>
<comment type="caution">
    <text evidence="9">The sequence shown here is derived from an EMBL/GenBank/DDBJ whole genome shotgun (WGS) entry which is preliminary data.</text>
</comment>
<gene>
    <name evidence="9" type="primary">folK</name>
    <name evidence="9" type="ORF">K0625_07820</name>
</gene>
<dbReference type="Gene3D" id="3.30.70.560">
    <property type="entry name" value="7,8-Dihydro-6-hydroxymethylpterin-pyrophosphokinase HPPK"/>
    <property type="match status" value="1"/>
</dbReference>
<dbReference type="PANTHER" id="PTHR43071:SF2">
    <property type="entry name" value="2-AMINO-4-HYDROXY-6-HYDROXYMETHYLDIHYDROPTERIDINE PYROPHOSPHOKINASE"/>
    <property type="match status" value="1"/>
</dbReference>
<dbReference type="InterPro" id="IPR000550">
    <property type="entry name" value="Hppk"/>
</dbReference>
<evidence type="ECO:0000256" key="4">
    <source>
        <dbReference type="ARBA" id="ARBA00022741"/>
    </source>
</evidence>
<name>A0ABS7E1Q6_9GAMM</name>
<evidence type="ECO:0000313" key="10">
    <source>
        <dbReference type="Proteomes" id="UP001195963"/>
    </source>
</evidence>
<evidence type="ECO:0000256" key="7">
    <source>
        <dbReference type="ARBA" id="ARBA00022909"/>
    </source>
</evidence>
<dbReference type="GO" id="GO:0003848">
    <property type="term" value="F:2-amino-4-hydroxy-6-hydroxymethyldihydropteridine diphosphokinase activity"/>
    <property type="evidence" value="ECO:0007669"/>
    <property type="project" value="UniProtKB-EC"/>
</dbReference>
<evidence type="ECO:0000256" key="2">
    <source>
        <dbReference type="ARBA" id="ARBA00013253"/>
    </source>
</evidence>
<dbReference type="NCBIfam" id="TIGR01498">
    <property type="entry name" value="folK"/>
    <property type="match status" value="1"/>
</dbReference>
<dbReference type="InterPro" id="IPR035907">
    <property type="entry name" value="Hppk_sf"/>
</dbReference>
<comment type="pathway">
    <text evidence="1">Cofactor biosynthesis; tetrahydrofolate biosynthesis; 2-amino-4-hydroxy-6-hydroxymethyl-7,8-dihydropteridine diphosphate from 7,8-dihydroneopterin triphosphate: step 4/4.</text>
</comment>
<evidence type="ECO:0000259" key="8">
    <source>
        <dbReference type="Pfam" id="PF01288"/>
    </source>
</evidence>
<dbReference type="RefSeq" id="WP_220109182.1">
    <property type="nucleotide sequence ID" value="NZ_JAHZST010000004.1"/>
</dbReference>
<dbReference type="PANTHER" id="PTHR43071">
    <property type="entry name" value="2-AMINO-4-HYDROXY-6-HYDROXYMETHYLDIHYDROPTERIDINE PYROPHOSPHOKINASE"/>
    <property type="match status" value="1"/>
</dbReference>
<evidence type="ECO:0000256" key="6">
    <source>
        <dbReference type="ARBA" id="ARBA00022840"/>
    </source>
</evidence>
<protein>
    <recommendedName>
        <fullName evidence="2">2-amino-4-hydroxy-6-hydroxymethyldihydropteridine diphosphokinase</fullName>
        <ecNumber evidence="2">2.7.6.3</ecNumber>
    </recommendedName>
</protein>
<organism evidence="9 10">
    <name type="scientific">Shewanella nanhaiensis</name>
    <dbReference type="NCBI Taxonomy" id="2864872"/>
    <lineage>
        <taxon>Bacteria</taxon>
        <taxon>Pseudomonadati</taxon>
        <taxon>Pseudomonadota</taxon>
        <taxon>Gammaproteobacteria</taxon>
        <taxon>Alteromonadales</taxon>
        <taxon>Shewanellaceae</taxon>
        <taxon>Shewanella</taxon>
    </lineage>
</organism>
<proteinExistence type="predicted"/>
<feature type="domain" description="7,8-dihydro-6-hydroxymethylpterin-pyrophosphokinase" evidence="8">
    <location>
        <begin position="6"/>
        <end position="130"/>
    </location>
</feature>